<dbReference type="PANTHER" id="PTHR43514:SF4">
    <property type="entry name" value="ABC TRANSPORTER I FAMILY MEMBER 10"/>
    <property type="match status" value="1"/>
</dbReference>
<feature type="domain" description="ABC transporter" evidence="3">
    <location>
        <begin position="5"/>
        <end position="250"/>
    </location>
</feature>
<sequence>MEGRPTLSDSLLDVRMRHRVGGVALDVEFGLTAPWTVLFGPSGSGKTTVLRAIAGFVRPAEGRIVKGGDVLIDTAAGEFVPAHRRPVRSAAQTAWLFPHKTVRWNLVYGNGWTTKPVDGMGVAEEVMSLFRLRELADRMPADLSGGERQRVSVARTVVSARTFRGAVCPLLLLDEPFTGLDAALRDELVIGLREWLGLWKVPVLSVTHDLGEAFQLGAEVIKLADGRIVEQGQVEVVLAEERRRLLERLRAE</sequence>
<evidence type="ECO:0000256" key="2">
    <source>
        <dbReference type="ARBA" id="ARBA00022840"/>
    </source>
</evidence>
<accession>A0A4V6MFT3</accession>
<dbReference type="GO" id="GO:0016887">
    <property type="term" value="F:ATP hydrolysis activity"/>
    <property type="evidence" value="ECO:0007669"/>
    <property type="project" value="InterPro"/>
</dbReference>
<organism evidence="4 5">
    <name type="scientific">Edaphobacter modestus</name>
    <dbReference type="NCBI Taxonomy" id="388466"/>
    <lineage>
        <taxon>Bacteria</taxon>
        <taxon>Pseudomonadati</taxon>
        <taxon>Acidobacteriota</taxon>
        <taxon>Terriglobia</taxon>
        <taxon>Terriglobales</taxon>
        <taxon>Acidobacteriaceae</taxon>
        <taxon>Edaphobacter</taxon>
    </lineage>
</organism>
<dbReference type="SUPFAM" id="SSF52540">
    <property type="entry name" value="P-loop containing nucleoside triphosphate hydrolases"/>
    <property type="match status" value="1"/>
</dbReference>
<keyword evidence="5" id="KW-1185">Reference proteome</keyword>
<dbReference type="PROSITE" id="PS00211">
    <property type="entry name" value="ABC_TRANSPORTER_1"/>
    <property type="match status" value="1"/>
</dbReference>
<dbReference type="InterPro" id="IPR027417">
    <property type="entry name" value="P-loop_NTPase"/>
</dbReference>
<dbReference type="Gene3D" id="3.40.50.300">
    <property type="entry name" value="P-loop containing nucleotide triphosphate hydrolases"/>
    <property type="match status" value="1"/>
</dbReference>
<protein>
    <submittedName>
        <fullName evidence="4">Molybdate transport system ATP-binding protein</fullName>
    </submittedName>
</protein>
<dbReference type="EMBL" id="SHKW01000001">
    <property type="protein sequence ID" value="RZU39746.1"/>
    <property type="molecule type" value="Genomic_DNA"/>
</dbReference>
<comment type="caution">
    <text evidence="4">The sequence shown here is derived from an EMBL/GenBank/DDBJ whole genome shotgun (WGS) entry which is preliminary data.</text>
</comment>
<dbReference type="Pfam" id="PF00005">
    <property type="entry name" value="ABC_tran"/>
    <property type="match status" value="1"/>
</dbReference>
<evidence type="ECO:0000313" key="4">
    <source>
        <dbReference type="EMBL" id="RZU39746.1"/>
    </source>
</evidence>
<dbReference type="GO" id="GO:0005524">
    <property type="term" value="F:ATP binding"/>
    <property type="evidence" value="ECO:0007669"/>
    <property type="project" value="UniProtKB-KW"/>
</dbReference>
<dbReference type="SMART" id="SM00382">
    <property type="entry name" value="AAA"/>
    <property type="match status" value="1"/>
</dbReference>
<dbReference type="AlphaFoldDB" id="A0A4V6MFT3"/>
<proteinExistence type="predicted"/>
<evidence type="ECO:0000259" key="3">
    <source>
        <dbReference type="PROSITE" id="PS50893"/>
    </source>
</evidence>
<dbReference type="InterPro" id="IPR050334">
    <property type="entry name" value="Molybdenum_import_ModC"/>
</dbReference>
<gene>
    <name evidence="4" type="ORF">BDD14_1139</name>
</gene>
<name>A0A4V6MFT3_9BACT</name>
<dbReference type="PANTHER" id="PTHR43514">
    <property type="entry name" value="ABC TRANSPORTER I FAMILY MEMBER 10"/>
    <property type="match status" value="1"/>
</dbReference>
<dbReference type="RefSeq" id="WP_242617755.1">
    <property type="nucleotide sequence ID" value="NZ_SHKW01000001.1"/>
</dbReference>
<dbReference type="InterPro" id="IPR003593">
    <property type="entry name" value="AAA+_ATPase"/>
</dbReference>
<keyword evidence="2 4" id="KW-0067">ATP-binding</keyword>
<evidence type="ECO:0000256" key="1">
    <source>
        <dbReference type="ARBA" id="ARBA00022741"/>
    </source>
</evidence>
<dbReference type="InterPro" id="IPR017871">
    <property type="entry name" value="ABC_transporter-like_CS"/>
</dbReference>
<dbReference type="Proteomes" id="UP000292958">
    <property type="component" value="Unassembled WGS sequence"/>
</dbReference>
<dbReference type="InterPro" id="IPR003439">
    <property type="entry name" value="ABC_transporter-like_ATP-bd"/>
</dbReference>
<keyword evidence="1" id="KW-0547">Nucleotide-binding</keyword>
<dbReference type="PROSITE" id="PS50893">
    <property type="entry name" value="ABC_TRANSPORTER_2"/>
    <property type="match status" value="1"/>
</dbReference>
<reference evidence="4 5" key="1">
    <citation type="submission" date="2019-02" db="EMBL/GenBank/DDBJ databases">
        <title>Genomic Encyclopedia of Archaeal and Bacterial Type Strains, Phase II (KMG-II): from individual species to whole genera.</title>
        <authorList>
            <person name="Goeker M."/>
        </authorList>
    </citation>
    <scope>NUCLEOTIDE SEQUENCE [LARGE SCALE GENOMIC DNA]</scope>
    <source>
        <strain evidence="4 5">DSM 18101</strain>
    </source>
</reference>
<evidence type="ECO:0000313" key="5">
    <source>
        <dbReference type="Proteomes" id="UP000292958"/>
    </source>
</evidence>